<evidence type="ECO:0000256" key="1">
    <source>
        <dbReference type="SAM" id="Phobius"/>
    </source>
</evidence>
<dbReference type="SUPFAM" id="SSF51126">
    <property type="entry name" value="Pectin lyase-like"/>
    <property type="match status" value="1"/>
</dbReference>
<proteinExistence type="predicted"/>
<dbReference type="PATRIC" id="fig|1227457.3.peg.3894"/>
<keyword evidence="1" id="KW-1133">Transmembrane helix</keyword>
<dbReference type="PROSITE" id="PS51318">
    <property type="entry name" value="TAT"/>
    <property type="match status" value="1"/>
</dbReference>
<gene>
    <name evidence="2" type="ORF">C451_19943</name>
</gene>
<dbReference type="InterPro" id="IPR011050">
    <property type="entry name" value="Pectin_lyase_fold/virulence"/>
</dbReference>
<feature type="transmembrane region" description="Helical" evidence="1">
    <location>
        <begin position="567"/>
        <end position="597"/>
    </location>
</feature>
<keyword evidence="1" id="KW-0812">Transmembrane</keyword>
<dbReference type="Proteomes" id="UP000011680">
    <property type="component" value="Unassembled WGS sequence"/>
</dbReference>
<organism evidence="2 3">
    <name type="scientific">Halococcus thailandensis JCM 13552</name>
    <dbReference type="NCBI Taxonomy" id="1227457"/>
    <lineage>
        <taxon>Archaea</taxon>
        <taxon>Methanobacteriati</taxon>
        <taxon>Methanobacteriota</taxon>
        <taxon>Stenosarchaea group</taxon>
        <taxon>Halobacteria</taxon>
        <taxon>Halobacteriales</taxon>
        <taxon>Halococcaceae</taxon>
        <taxon>Halococcus</taxon>
    </lineage>
</organism>
<dbReference type="InterPro" id="IPR006311">
    <property type="entry name" value="TAT_signal"/>
</dbReference>
<evidence type="ECO:0008006" key="4">
    <source>
        <dbReference type="Google" id="ProtNLM"/>
    </source>
</evidence>
<dbReference type="RefSeq" id="WP_007743405.1">
    <property type="nucleotide sequence ID" value="NZ_AOMF01000186.1"/>
</dbReference>
<accession>M0MSG9</accession>
<dbReference type="InterPro" id="IPR012334">
    <property type="entry name" value="Pectin_lyas_fold"/>
</dbReference>
<dbReference type="Gene3D" id="2.160.20.10">
    <property type="entry name" value="Single-stranded right-handed beta-helix, Pectin lyase-like"/>
    <property type="match status" value="1"/>
</dbReference>
<evidence type="ECO:0000313" key="2">
    <source>
        <dbReference type="EMBL" id="EMA48677.1"/>
    </source>
</evidence>
<name>M0MSG9_9EURY</name>
<dbReference type="eggNOG" id="arCOG04012">
    <property type="taxonomic scope" value="Archaea"/>
</dbReference>
<keyword evidence="1" id="KW-0472">Membrane</keyword>
<protein>
    <recommendedName>
        <fullName evidence="4">Right handed beta helix domain-containing protein</fullName>
    </recommendedName>
</protein>
<comment type="caution">
    <text evidence="2">The sequence shown here is derived from an EMBL/GenBank/DDBJ whole genome shotgun (WGS) entry which is preliminary data.</text>
</comment>
<dbReference type="EMBL" id="AOMF01000186">
    <property type="protein sequence ID" value="EMA48677.1"/>
    <property type="molecule type" value="Genomic_DNA"/>
</dbReference>
<evidence type="ECO:0000313" key="3">
    <source>
        <dbReference type="Proteomes" id="UP000011680"/>
    </source>
</evidence>
<sequence length="602" mass="62858">MSKGVEVSRRTFMAGAATTAFAAGFSDSILGAPMNEQVNGAGQSQGDRFGRPGYPSRKAERAWAEEEYDHYQRMHNPDIFAQQGSPTSPTFSQTKNAVKDYGADPKGNRPVSEDIPSTIPDSTVIVFPPGTYLISGTWTINAKGVGGIVGAGYKKASGPPKPGKQAATFVAAGNSRTQIQFIAQTGLFANVVLDQTRENNSMGMVLETDGFNQIRDVRYIGTQDNTGAGVADSLEIPLCALRATQEQANVRAERVVGQYVGLPSDKESGGAPFFWVGSSHKGIAQIGHCVVRGAADNGLYGGRTPGDVQVKGGKFINNAVSQLRYSGRGSWADGVTLVVDAKNYKGPVASQGYNEKFGTHGIKIERGNEAPSKPSGAVLRNADIKLLSEGSQGVGAGIRVRGSSGALKVENSRIVNNLDCPSVIAEEPGGGYSGATAPAPHNLAITDSLFTGSNGEIKVTGRENSLIRNTCIKAPGASSSSIGGMRIGNNVSFGKQCAGGLRAPDKVGSAGNLSTVPIPNGTFGGGPGGGPYYDIFSSLKERDVSNNKDGGLLGNFLNGIKKAVGGLFMVIIGGILIILIACALIFSIYAIFLYLIYKIFLT</sequence>
<dbReference type="AlphaFoldDB" id="M0MSG9"/>
<keyword evidence="3" id="KW-1185">Reference proteome</keyword>
<reference evidence="2 3" key="1">
    <citation type="journal article" date="2014" name="PLoS Genet.">
        <title>Phylogenetically driven sequencing of extremely halophilic archaea reveals strategies for static and dynamic osmo-response.</title>
        <authorList>
            <person name="Becker E.A."/>
            <person name="Seitzer P.M."/>
            <person name="Tritt A."/>
            <person name="Larsen D."/>
            <person name="Krusor M."/>
            <person name="Yao A.I."/>
            <person name="Wu D."/>
            <person name="Madern D."/>
            <person name="Eisen J.A."/>
            <person name="Darling A.E."/>
            <person name="Facciotti M.T."/>
        </authorList>
    </citation>
    <scope>NUCLEOTIDE SEQUENCE [LARGE SCALE GENOMIC DNA]</scope>
    <source>
        <strain evidence="2 3">JCM 13552</strain>
    </source>
</reference>
<dbReference type="OrthoDB" id="202667at2157"/>